<organism evidence="1">
    <name type="scientific">Hellea balneolensis</name>
    <dbReference type="NCBI Taxonomy" id="287478"/>
    <lineage>
        <taxon>Bacteria</taxon>
        <taxon>Pseudomonadati</taxon>
        <taxon>Pseudomonadota</taxon>
        <taxon>Alphaproteobacteria</taxon>
        <taxon>Maricaulales</taxon>
        <taxon>Robiginitomaculaceae</taxon>
        <taxon>Hellea</taxon>
    </lineage>
</organism>
<protein>
    <submittedName>
        <fullName evidence="1">Uncharacterized protein</fullName>
    </submittedName>
</protein>
<reference evidence="1" key="1">
    <citation type="journal article" date="2020" name="mSystems">
        <title>Genome- and Community-Level Interaction Insights into Carbon Utilization and Element Cycling Functions of Hydrothermarchaeota in Hydrothermal Sediment.</title>
        <authorList>
            <person name="Zhou Z."/>
            <person name="Liu Y."/>
            <person name="Xu W."/>
            <person name="Pan J."/>
            <person name="Luo Z.H."/>
            <person name="Li M."/>
        </authorList>
    </citation>
    <scope>NUCLEOTIDE SEQUENCE [LARGE SCALE GENOMIC DNA]</scope>
    <source>
        <strain evidence="1">HyVt-485</strain>
    </source>
</reference>
<gene>
    <name evidence="1" type="ORF">ENJ42_08790</name>
</gene>
<evidence type="ECO:0000313" key="1">
    <source>
        <dbReference type="EMBL" id="HHL43701.1"/>
    </source>
</evidence>
<dbReference type="AlphaFoldDB" id="A0A7C5QQE6"/>
<dbReference type="Proteomes" id="UP000885830">
    <property type="component" value="Unassembled WGS sequence"/>
</dbReference>
<dbReference type="EMBL" id="DRMJ01000460">
    <property type="protein sequence ID" value="HHL43701.1"/>
    <property type="molecule type" value="Genomic_DNA"/>
</dbReference>
<name>A0A7C5QQE6_9PROT</name>
<sequence length="96" mass="10695">MFKIDGLDKLQKNLDEAVRAMENLDGELGSVNFDPTDPVSIEAAIASMEQLIDEKVGHHPNNSIVANLGNEMKEKYRESILEKAAEARLQDRPSED</sequence>
<proteinExistence type="predicted"/>
<comment type="caution">
    <text evidence="1">The sequence shown here is derived from an EMBL/GenBank/DDBJ whole genome shotgun (WGS) entry which is preliminary data.</text>
</comment>
<accession>A0A7C5QQE6</accession>